<evidence type="ECO:0000256" key="1">
    <source>
        <dbReference type="SAM" id="Phobius"/>
    </source>
</evidence>
<keyword evidence="1" id="KW-1133">Transmembrane helix</keyword>
<sequence length="170" mass="20277">MSFNKRRMYLYLIFLVGLVLFIVLFSLIFRKYTAGFKPENNQISYEASADLVGEEIRKISSRPFLFGMEDNLVSDEDFYFDDINFYAIDNKQQRKAVFPLTDIIELSKTSITITNDRVWQVVIQKADDHKIVFKFTHNYTLWNKDFYKFYKKIEEVNPAAVKSKWSLWTM</sequence>
<keyword evidence="1" id="KW-0472">Membrane</keyword>
<comment type="caution">
    <text evidence="2">The sequence shown here is derived from an EMBL/GenBank/DDBJ whole genome shotgun (WGS) entry which is preliminary data.</text>
</comment>
<accession>A0A363NYD2</accession>
<name>A0A363NYD2_9SPHI</name>
<dbReference type="AlphaFoldDB" id="A0A363NYD2"/>
<reference evidence="2 3" key="1">
    <citation type="submission" date="2018-04" db="EMBL/GenBank/DDBJ databases">
        <title>Sphingobacterium sp. M46 Genome.</title>
        <authorList>
            <person name="Cheng J."/>
            <person name="Li Y."/>
        </authorList>
    </citation>
    <scope>NUCLEOTIDE SEQUENCE [LARGE SCALE GENOMIC DNA]</scope>
    <source>
        <strain evidence="2 3">M46</strain>
    </source>
</reference>
<organism evidence="2 3">
    <name type="scientific">Sphingobacterium athyrii</name>
    <dbReference type="NCBI Taxonomy" id="2152717"/>
    <lineage>
        <taxon>Bacteria</taxon>
        <taxon>Pseudomonadati</taxon>
        <taxon>Bacteroidota</taxon>
        <taxon>Sphingobacteriia</taxon>
        <taxon>Sphingobacteriales</taxon>
        <taxon>Sphingobacteriaceae</taxon>
        <taxon>Sphingobacterium</taxon>
    </lineage>
</organism>
<evidence type="ECO:0000313" key="3">
    <source>
        <dbReference type="Proteomes" id="UP000250831"/>
    </source>
</evidence>
<gene>
    <name evidence="2" type="ORF">DCO56_02305</name>
</gene>
<proteinExistence type="predicted"/>
<keyword evidence="1" id="KW-0812">Transmembrane</keyword>
<dbReference type="EMBL" id="QCXX01000001">
    <property type="protein sequence ID" value="PUV25826.1"/>
    <property type="molecule type" value="Genomic_DNA"/>
</dbReference>
<protein>
    <submittedName>
        <fullName evidence="2">Uncharacterized protein</fullName>
    </submittedName>
</protein>
<feature type="transmembrane region" description="Helical" evidence="1">
    <location>
        <begin position="9"/>
        <end position="29"/>
    </location>
</feature>
<keyword evidence="3" id="KW-1185">Reference proteome</keyword>
<dbReference type="Proteomes" id="UP000250831">
    <property type="component" value="Unassembled WGS sequence"/>
</dbReference>
<evidence type="ECO:0000313" key="2">
    <source>
        <dbReference type="EMBL" id="PUV25826.1"/>
    </source>
</evidence>